<accession>A0ACA9R7I0</accession>
<organism evidence="1 2">
    <name type="scientific">Cetraspora pellucida</name>
    <dbReference type="NCBI Taxonomy" id="1433469"/>
    <lineage>
        <taxon>Eukaryota</taxon>
        <taxon>Fungi</taxon>
        <taxon>Fungi incertae sedis</taxon>
        <taxon>Mucoromycota</taxon>
        <taxon>Glomeromycotina</taxon>
        <taxon>Glomeromycetes</taxon>
        <taxon>Diversisporales</taxon>
        <taxon>Gigasporaceae</taxon>
        <taxon>Cetraspora</taxon>
    </lineage>
</organism>
<comment type="caution">
    <text evidence="1">The sequence shown here is derived from an EMBL/GenBank/DDBJ whole genome shotgun (WGS) entry which is preliminary data.</text>
</comment>
<dbReference type="Proteomes" id="UP000789366">
    <property type="component" value="Unassembled WGS sequence"/>
</dbReference>
<protein>
    <submittedName>
        <fullName evidence="1">14467_t:CDS:1</fullName>
    </submittedName>
</protein>
<name>A0ACA9R7I0_9GLOM</name>
<sequence>YATNDSYILVPYYLDPTILAHTLVINRTTGAFVLSDRESIPNANSEALTIFGIFGVIKLLSGEYLIVITGRERIG</sequence>
<dbReference type="EMBL" id="CAJVPW010060457">
    <property type="protein sequence ID" value="CAG8780853.1"/>
    <property type="molecule type" value="Genomic_DNA"/>
</dbReference>
<reference evidence="1" key="1">
    <citation type="submission" date="2021-06" db="EMBL/GenBank/DDBJ databases">
        <authorList>
            <person name="Kallberg Y."/>
            <person name="Tangrot J."/>
            <person name="Rosling A."/>
        </authorList>
    </citation>
    <scope>NUCLEOTIDE SEQUENCE</scope>
    <source>
        <strain evidence="1">28 12/20/2015</strain>
    </source>
</reference>
<evidence type="ECO:0000313" key="1">
    <source>
        <dbReference type="EMBL" id="CAG8780853.1"/>
    </source>
</evidence>
<evidence type="ECO:0000313" key="2">
    <source>
        <dbReference type="Proteomes" id="UP000789366"/>
    </source>
</evidence>
<proteinExistence type="predicted"/>
<keyword evidence="2" id="KW-1185">Reference proteome</keyword>
<feature type="non-terminal residue" evidence="1">
    <location>
        <position position="1"/>
    </location>
</feature>
<feature type="non-terminal residue" evidence="1">
    <location>
        <position position="75"/>
    </location>
</feature>
<gene>
    <name evidence="1" type="ORF">SPELUC_LOCUS16402</name>
</gene>